<name>A0A951PNH7_9CYAN</name>
<comment type="caution">
    <text evidence="3">The sequence shown here is derived from an EMBL/GenBank/DDBJ whole genome shotgun (WGS) entry which is preliminary data.</text>
</comment>
<evidence type="ECO:0000259" key="2">
    <source>
        <dbReference type="Pfam" id="PF07995"/>
    </source>
</evidence>
<accession>A0A951PNH7</accession>
<dbReference type="InterPro" id="IPR011041">
    <property type="entry name" value="Quinoprot_gluc/sorb_DH_b-prop"/>
</dbReference>
<keyword evidence="1" id="KW-1133">Transmembrane helix</keyword>
<sequence>MKLVLLMPLVVAPLGQEVNVLSKFRSMKKPNFIKKIKLLYWTCCAIFAFSLFSSISLAQIPVNPIPASIEKSKLSVGFEEIVKIPGSGDQNNPSARLNLLTHAGDGSRRLFVNDMRGKLYVIIDRKATVYIDVKRLVGKGFHDESGQQGFSYFVFHPRFAINGIFYTVTSEDKDTGKPDFPVTKPIVNSNGKRIASSHHDVIREWKATNPSANTFSGTMRELIRIEEPYPDHNTGQLAFNPNAKPGDADYGILYIAVADGGSDGFPVSDTDPLDNGQNLGTPLGKILRINPLGNNSANGKYGIPADNPFVNDGDPKTLGEIWAYGLRNPHRFSWDTGGDGKMLIVDTGQAFIEEVNLGKKAANYGWGEREGTWVVDENNENVLYKLPENDRDFNYTYPVAQYEHDIPSGVKDFYGIAITGGFVYRGTAIPELVGQYIFADFGSDGRFFHVPVDKLVDGKQATIKELRLFKGNRERSFLKIVGHNRTDVRFGIDQAGELYVTSKQDGKVRKIVPSPESINYQSEVQPEVPTAVGTITPTLYDGRTAFRLSDGRSEAVVVPEIGRVMRYSFVGGSNFLWNSPRKTYGENEWKNWGGDKTWPAPQLWWSAIAEHGWPPDPAWDSNPHTVRVLSNGHLQMTSQVAKGFGSRVVREFWFEDNEDFIIQQTVEKVRGEPLLLSIWNVTQIEPPDAMFVPLNSQSVYKENFHWLQPPENESPIVHRTATLLQVRPSVGVSTKNSYKVGADTPVIAVAAVKDGIAMIEKATRQDGEYPDGAVGGAGFPIEVYNNGDAKENYVELELLSPLHLLKKGDRYQHTVRWSLHRLSSSDINATTTRATVENLLQQQR</sequence>
<dbReference type="PANTHER" id="PTHR19328:SF75">
    <property type="entry name" value="ALDOSE SUGAR DEHYDROGENASE YLII"/>
    <property type="match status" value="1"/>
</dbReference>
<dbReference type="EMBL" id="JAHHIF010000020">
    <property type="protein sequence ID" value="MBW4546023.1"/>
    <property type="molecule type" value="Genomic_DNA"/>
</dbReference>
<feature type="domain" description="Glucose/Sorbosone dehydrogenase" evidence="2">
    <location>
        <begin position="108"/>
        <end position="442"/>
    </location>
</feature>
<gene>
    <name evidence="3" type="ORF">KME25_16480</name>
</gene>
<organism evidence="3 4">
    <name type="scientific">Symplocastrum torsivum CPER-KK1</name>
    <dbReference type="NCBI Taxonomy" id="450513"/>
    <lineage>
        <taxon>Bacteria</taxon>
        <taxon>Bacillati</taxon>
        <taxon>Cyanobacteriota</taxon>
        <taxon>Cyanophyceae</taxon>
        <taxon>Oscillatoriophycideae</taxon>
        <taxon>Oscillatoriales</taxon>
        <taxon>Microcoleaceae</taxon>
        <taxon>Symplocastrum</taxon>
    </lineage>
</organism>
<dbReference type="InterPro" id="IPR011042">
    <property type="entry name" value="6-blade_b-propeller_TolB-like"/>
</dbReference>
<reference evidence="3" key="2">
    <citation type="journal article" date="2022" name="Microbiol. Resour. Announc.">
        <title>Metagenome Sequencing to Explore Phylogenomics of Terrestrial Cyanobacteria.</title>
        <authorList>
            <person name="Ward R.D."/>
            <person name="Stajich J.E."/>
            <person name="Johansen J.R."/>
            <person name="Huntemann M."/>
            <person name="Clum A."/>
            <person name="Foster B."/>
            <person name="Foster B."/>
            <person name="Roux S."/>
            <person name="Palaniappan K."/>
            <person name="Varghese N."/>
            <person name="Mukherjee S."/>
            <person name="Reddy T.B.K."/>
            <person name="Daum C."/>
            <person name="Copeland A."/>
            <person name="Chen I.A."/>
            <person name="Ivanova N.N."/>
            <person name="Kyrpides N.C."/>
            <person name="Shapiro N."/>
            <person name="Eloe-Fadrosh E.A."/>
            <person name="Pietrasiak N."/>
        </authorList>
    </citation>
    <scope>NUCLEOTIDE SEQUENCE</scope>
    <source>
        <strain evidence="3">CPER-KK1</strain>
    </source>
</reference>
<protein>
    <submittedName>
        <fullName evidence="3">PQQ-dependent sugar dehydrogenase</fullName>
    </submittedName>
</protein>
<dbReference type="Pfam" id="PF07995">
    <property type="entry name" value="GSDH"/>
    <property type="match status" value="1"/>
</dbReference>
<feature type="transmembrane region" description="Helical" evidence="1">
    <location>
        <begin position="38"/>
        <end position="58"/>
    </location>
</feature>
<evidence type="ECO:0000256" key="1">
    <source>
        <dbReference type="SAM" id="Phobius"/>
    </source>
</evidence>
<keyword evidence="1" id="KW-0472">Membrane</keyword>
<dbReference type="Proteomes" id="UP000753908">
    <property type="component" value="Unassembled WGS sequence"/>
</dbReference>
<dbReference type="SUPFAM" id="SSF50952">
    <property type="entry name" value="Soluble quinoprotein glucose dehydrogenase"/>
    <property type="match status" value="1"/>
</dbReference>
<dbReference type="AlphaFoldDB" id="A0A951PNH7"/>
<keyword evidence="1" id="KW-0812">Transmembrane</keyword>
<evidence type="ECO:0000313" key="4">
    <source>
        <dbReference type="Proteomes" id="UP000753908"/>
    </source>
</evidence>
<proteinExistence type="predicted"/>
<dbReference type="PANTHER" id="PTHR19328">
    <property type="entry name" value="HEDGEHOG-INTERACTING PROTEIN"/>
    <property type="match status" value="1"/>
</dbReference>
<evidence type="ECO:0000313" key="3">
    <source>
        <dbReference type="EMBL" id="MBW4546023.1"/>
    </source>
</evidence>
<dbReference type="InterPro" id="IPR012938">
    <property type="entry name" value="Glc/Sorbosone_DH"/>
</dbReference>
<reference evidence="3" key="1">
    <citation type="submission" date="2021-05" db="EMBL/GenBank/DDBJ databases">
        <authorList>
            <person name="Pietrasiak N."/>
            <person name="Ward R."/>
            <person name="Stajich J.E."/>
            <person name="Kurbessoian T."/>
        </authorList>
    </citation>
    <scope>NUCLEOTIDE SEQUENCE</scope>
    <source>
        <strain evidence="3">CPER-KK1</strain>
    </source>
</reference>
<dbReference type="Gene3D" id="2.120.10.30">
    <property type="entry name" value="TolB, C-terminal domain"/>
    <property type="match status" value="1"/>
</dbReference>